<sequence length="145" mass="15946">MSYLLNQLCGGAVRMLSKEEKGVTLDVCYTVVQTAYKKACVCVVSKELVDGERQKTPSPRSMRRAPCPLLLQPCTRRQCVLSPRLRPKVSADVLRGGRCVVYSNPPAGCSLRAQGRKRQPSGGPQCWLRVATRGPIAKYSGLRPQ</sequence>
<organism evidence="1 2">
    <name type="scientific">Coemansia guatemalensis</name>
    <dbReference type="NCBI Taxonomy" id="2761395"/>
    <lineage>
        <taxon>Eukaryota</taxon>
        <taxon>Fungi</taxon>
        <taxon>Fungi incertae sedis</taxon>
        <taxon>Zoopagomycota</taxon>
        <taxon>Kickxellomycotina</taxon>
        <taxon>Kickxellomycetes</taxon>
        <taxon>Kickxellales</taxon>
        <taxon>Kickxellaceae</taxon>
        <taxon>Coemansia</taxon>
    </lineage>
</organism>
<dbReference type="EMBL" id="JANBUO010001823">
    <property type="protein sequence ID" value="KAJ2796698.1"/>
    <property type="molecule type" value="Genomic_DNA"/>
</dbReference>
<dbReference type="Proteomes" id="UP001140094">
    <property type="component" value="Unassembled WGS sequence"/>
</dbReference>
<keyword evidence="2" id="KW-1185">Reference proteome</keyword>
<evidence type="ECO:0000313" key="2">
    <source>
        <dbReference type="Proteomes" id="UP001140094"/>
    </source>
</evidence>
<comment type="caution">
    <text evidence="1">The sequence shown here is derived from an EMBL/GenBank/DDBJ whole genome shotgun (WGS) entry which is preliminary data.</text>
</comment>
<protein>
    <submittedName>
        <fullName evidence="1">Uncharacterized protein</fullName>
    </submittedName>
</protein>
<accession>A0A9W8LRU3</accession>
<feature type="non-terminal residue" evidence="1">
    <location>
        <position position="145"/>
    </location>
</feature>
<proteinExistence type="predicted"/>
<reference evidence="1" key="1">
    <citation type="submission" date="2022-07" db="EMBL/GenBank/DDBJ databases">
        <title>Phylogenomic reconstructions and comparative analyses of Kickxellomycotina fungi.</title>
        <authorList>
            <person name="Reynolds N.K."/>
            <person name="Stajich J.E."/>
            <person name="Barry K."/>
            <person name="Grigoriev I.V."/>
            <person name="Crous P."/>
            <person name="Smith M.E."/>
        </authorList>
    </citation>
    <scope>NUCLEOTIDE SEQUENCE</scope>
    <source>
        <strain evidence="1">NRRL 1565</strain>
    </source>
</reference>
<evidence type="ECO:0000313" key="1">
    <source>
        <dbReference type="EMBL" id="KAJ2796698.1"/>
    </source>
</evidence>
<gene>
    <name evidence="1" type="ORF">H4R20_005448</name>
</gene>
<name>A0A9W8LRU3_9FUNG</name>
<dbReference type="AlphaFoldDB" id="A0A9W8LRU3"/>